<keyword evidence="3" id="KW-1185">Reference proteome</keyword>
<protein>
    <submittedName>
        <fullName evidence="2">Uncharacterized protein</fullName>
    </submittedName>
</protein>
<dbReference type="AlphaFoldDB" id="A0A540NSW0"/>
<gene>
    <name evidence="2" type="ORF">C1H46_000018</name>
</gene>
<reference evidence="2 3" key="1">
    <citation type="journal article" date="2019" name="G3 (Bethesda)">
        <title>Sequencing of a Wild Apple (Malus baccata) Genome Unravels the Differences Between Cultivated and Wild Apple Species Regarding Disease Resistance and Cold Tolerance.</title>
        <authorList>
            <person name="Chen X."/>
        </authorList>
    </citation>
    <scope>NUCLEOTIDE SEQUENCE [LARGE SCALE GENOMIC DNA]</scope>
    <source>
        <strain evidence="3">cv. Shandingzi</strain>
        <tissue evidence="2">Leaves</tissue>
    </source>
</reference>
<accession>A0A540NSW0</accession>
<name>A0A540NSW0_MALBA</name>
<evidence type="ECO:0000256" key="1">
    <source>
        <dbReference type="SAM" id="MobiDB-lite"/>
    </source>
</evidence>
<evidence type="ECO:0000313" key="2">
    <source>
        <dbReference type="EMBL" id="TQE14099.1"/>
    </source>
</evidence>
<dbReference type="Proteomes" id="UP000315295">
    <property type="component" value="Unassembled WGS sequence"/>
</dbReference>
<evidence type="ECO:0000313" key="3">
    <source>
        <dbReference type="Proteomes" id="UP000315295"/>
    </source>
</evidence>
<feature type="region of interest" description="Disordered" evidence="1">
    <location>
        <begin position="1"/>
        <end position="22"/>
    </location>
</feature>
<sequence>MKKQSTNGGSTLTATGNIQKSNHLVFTSTPSVPAMITAVAMSKNNPCSTTPSNFKKKSVELVEEDSRLELGEGFGFGLGRETE</sequence>
<dbReference type="EMBL" id="VIEB01000005">
    <property type="protein sequence ID" value="TQE14099.1"/>
    <property type="molecule type" value="Genomic_DNA"/>
</dbReference>
<comment type="caution">
    <text evidence="2">The sequence shown here is derived from an EMBL/GenBank/DDBJ whole genome shotgun (WGS) entry which is preliminary data.</text>
</comment>
<proteinExistence type="predicted"/>
<organism evidence="2 3">
    <name type="scientific">Malus baccata</name>
    <name type="common">Siberian crab apple</name>
    <name type="synonym">Pyrus baccata</name>
    <dbReference type="NCBI Taxonomy" id="106549"/>
    <lineage>
        <taxon>Eukaryota</taxon>
        <taxon>Viridiplantae</taxon>
        <taxon>Streptophyta</taxon>
        <taxon>Embryophyta</taxon>
        <taxon>Tracheophyta</taxon>
        <taxon>Spermatophyta</taxon>
        <taxon>Magnoliopsida</taxon>
        <taxon>eudicotyledons</taxon>
        <taxon>Gunneridae</taxon>
        <taxon>Pentapetalae</taxon>
        <taxon>rosids</taxon>
        <taxon>fabids</taxon>
        <taxon>Rosales</taxon>
        <taxon>Rosaceae</taxon>
        <taxon>Amygdaloideae</taxon>
        <taxon>Maleae</taxon>
        <taxon>Malus</taxon>
    </lineage>
</organism>